<dbReference type="InterPro" id="IPR013103">
    <property type="entry name" value="RVT_2"/>
</dbReference>
<comment type="caution">
    <text evidence="2">The sequence shown here is derived from an EMBL/GenBank/DDBJ whole genome shotgun (WGS) entry which is preliminary data.</text>
</comment>
<dbReference type="InterPro" id="IPR043502">
    <property type="entry name" value="DNA/RNA_pol_sf"/>
</dbReference>
<evidence type="ECO:0000259" key="1">
    <source>
        <dbReference type="Pfam" id="PF07727"/>
    </source>
</evidence>
<feature type="domain" description="Reverse transcriptase Ty1/copia-type" evidence="1">
    <location>
        <begin position="18"/>
        <end position="241"/>
    </location>
</feature>
<name>A0A1V6RG48_9EURO</name>
<reference evidence="3" key="1">
    <citation type="journal article" date="2017" name="Nat. Microbiol.">
        <title>Global analysis of biosynthetic gene clusters reveals vast potential of secondary metabolite production in Penicillium species.</title>
        <authorList>
            <person name="Nielsen J.C."/>
            <person name="Grijseels S."/>
            <person name="Prigent S."/>
            <person name="Ji B."/>
            <person name="Dainat J."/>
            <person name="Nielsen K.F."/>
            <person name="Frisvad J.C."/>
            <person name="Workman M."/>
            <person name="Nielsen J."/>
        </authorList>
    </citation>
    <scope>NUCLEOTIDE SEQUENCE [LARGE SCALE GENOMIC DNA]</scope>
    <source>
        <strain evidence="3">IBT 29486</strain>
    </source>
</reference>
<dbReference type="SUPFAM" id="SSF56672">
    <property type="entry name" value="DNA/RNA polymerases"/>
    <property type="match status" value="1"/>
</dbReference>
<dbReference type="STRING" id="29845.A0A1V6RG48"/>
<keyword evidence="3" id="KW-1185">Reference proteome</keyword>
<proteinExistence type="predicted"/>
<organism evidence="2 3">
    <name type="scientific">Penicillium vulpinum</name>
    <dbReference type="NCBI Taxonomy" id="29845"/>
    <lineage>
        <taxon>Eukaryota</taxon>
        <taxon>Fungi</taxon>
        <taxon>Dikarya</taxon>
        <taxon>Ascomycota</taxon>
        <taxon>Pezizomycotina</taxon>
        <taxon>Eurotiomycetes</taxon>
        <taxon>Eurotiomycetidae</taxon>
        <taxon>Eurotiales</taxon>
        <taxon>Aspergillaceae</taxon>
        <taxon>Penicillium</taxon>
    </lineage>
</organism>
<dbReference type="AlphaFoldDB" id="A0A1V6RG48"/>
<dbReference type="Proteomes" id="UP000191518">
    <property type="component" value="Unassembled WGS sequence"/>
</dbReference>
<evidence type="ECO:0000313" key="2">
    <source>
        <dbReference type="EMBL" id="OQE00510.1"/>
    </source>
</evidence>
<dbReference type="OrthoDB" id="4363633at2759"/>
<accession>A0A1V6RG48</accession>
<sequence>MADQIDNVTAKATYEVVNHKNEVYGFKARWVVCGNHQQKKEDSIFYSPVISNTLVKIIFTIVAQRNYAWKQFDAVAVYLNASREHEEVIYVIQPPGFEYSEPEIGPKGWVCQLNQALYGLRDSAKLWNEDLNIKLNNIGFVPLDDDPCVYIKGSGETAWYLIVHVDDFIAAAPTKEEVDQIFKEVQSEFDIKDIGEPSRFLGSAVVRDYKNRTITLSQQVYIEEILRLAEMQNCKEAAIPLSSSWIWDNENEDPETLLHGKEHTRYRSIVGRLNWLAVETRPDIKFAVMKLQHRAANPTERDLQAARQVYCYLKRTKDFAITLGCVKDQRFYAYTDTSHGDWPDKKSTEGTIWFFAGAPII</sequence>
<protein>
    <recommendedName>
        <fullName evidence="1">Reverse transcriptase Ty1/copia-type domain-containing protein</fullName>
    </recommendedName>
</protein>
<dbReference type="PANTHER" id="PTHR11439:SF463">
    <property type="entry name" value="REVERSE TRANSCRIPTASE TY1_COPIA-TYPE DOMAIN-CONTAINING PROTEIN"/>
    <property type="match status" value="1"/>
</dbReference>
<dbReference type="Pfam" id="PF07727">
    <property type="entry name" value="RVT_2"/>
    <property type="match status" value="1"/>
</dbReference>
<gene>
    <name evidence="2" type="ORF">PENVUL_c050G03359</name>
</gene>
<dbReference type="EMBL" id="MDYP01000050">
    <property type="protein sequence ID" value="OQE00510.1"/>
    <property type="molecule type" value="Genomic_DNA"/>
</dbReference>
<dbReference type="PANTHER" id="PTHR11439">
    <property type="entry name" value="GAG-POL-RELATED RETROTRANSPOSON"/>
    <property type="match status" value="1"/>
</dbReference>
<evidence type="ECO:0000313" key="3">
    <source>
        <dbReference type="Proteomes" id="UP000191518"/>
    </source>
</evidence>